<reference evidence="2" key="1">
    <citation type="submission" date="2020-09" db="EMBL/GenBank/DDBJ databases">
        <title>A novel bacterium of genus Neiella, isolated from South China Sea.</title>
        <authorList>
            <person name="Huang H."/>
            <person name="Mo K."/>
            <person name="Hu Y."/>
        </authorList>
    </citation>
    <scope>NUCLEOTIDE SEQUENCE</scope>
    <source>
        <strain evidence="2">HB171785</strain>
    </source>
</reference>
<dbReference type="InterPro" id="IPR024467">
    <property type="entry name" value="Xre/MbcA/ParS-like_toxin-bd"/>
</dbReference>
<dbReference type="EMBL" id="JACXAF010000009">
    <property type="protein sequence ID" value="MBD1389450.1"/>
    <property type="molecule type" value="Genomic_DNA"/>
</dbReference>
<dbReference type="RefSeq" id="WP_191144557.1">
    <property type="nucleotide sequence ID" value="NZ_JACXAF010000009.1"/>
</dbReference>
<dbReference type="Proteomes" id="UP000638014">
    <property type="component" value="Unassembled WGS sequence"/>
</dbReference>
<dbReference type="Pfam" id="PF09722">
    <property type="entry name" value="Xre_MbcA_ParS_C"/>
    <property type="match status" value="1"/>
</dbReference>
<dbReference type="AlphaFoldDB" id="A0A8J6QH40"/>
<evidence type="ECO:0000313" key="2">
    <source>
        <dbReference type="EMBL" id="MBD1389450.1"/>
    </source>
</evidence>
<evidence type="ECO:0000259" key="1">
    <source>
        <dbReference type="Pfam" id="PF09722"/>
    </source>
</evidence>
<protein>
    <submittedName>
        <fullName evidence="2">DUF2384 domain-containing protein</fullName>
    </submittedName>
</protein>
<name>A0A8J6QH40_9GAMM</name>
<accession>A0A8J6QH40</accession>
<gene>
    <name evidence="2" type="ORF">IC617_08425</name>
</gene>
<keyword evidence="3" id="KW-1185">Reference proteome</keyword>
<sequence length="120" mass="13044">MNYAHTVAKPDPADVLGKSTLNAGRHLGLSAEQVGEIIGRGRTSITRNGIDPTSKAGDLAMLLVRLYRSVHTLMGGDDANIRHFMTTNNRGTQGRPIDQIFRVDGLVRVVSYLDAMRGRA</sequence>
<proteinExistence type="predicted"/>
<evidence type="ECO:0000313" key="3">
    <source>
        <dbReference type="Proteomes" id="UP000638014"/>
    </source>
</evidence>
<comment type="caution">
    <text evidence="2">The sequence shown here is derived from an EMBL/GenBank/DDBJ whole genome shotgun (WGS) entry which is preliminary data.</text>
</comment>
<feature type="domain" description="Antitoxin Xre/MbcA/ParS-like toxin-binding" evidence="1">
    <location>
        <begin position="73"/>
        <end position="118"/>
    </location>
</feature>
<organism evidence="2 3">
    <name type="scientific">Neiella litorisoli</name>
    <dbReference type="NCBI Taxonomy" id="2771431"/>
    <lineage>
        <taxon>Bacteria</taxon>
        <taxon>Pseudomonadati</taxon>
        <taxon>Pseudomonadota</taxon>
        <taxon>Gammaproteobacteria</taxon>
        <taxon>Alteromonadales</taxon>
        <taxon>Echinimonadaceae</taxon>
        <taxon>Neiella</taxon>
    </lineage>
</organism>